<comment type="similarity">
    <text evidence="2">Belongs to the YkuD family.</text>
</comment>
<dbReference type="PROSITE" id="PS52029">
    <property type="entry name" value="LD_TPASE"/>
    <property type="match status" value="1"/>
</dbReference>
<name>A0A7W6C429_9SPHN</name>
<dbReference type="GO" id="GO:0004180">
    <property type="term" value="F:carboxypeptidase activity"/>
    <property type="evidence" value="ECO:0007669"/>
    <property type="project" value="UniProtKB-ARBA"/>
</dbReference>
<reference evidence="10 11" key="1">
    <citation type="submission" date="2020-08" db="EMBL/GenBank/DDBJ databases">
        <title>Genomic Encyclopedia of Type Strains, Phase IV (KMG-IV): sequencing the most valuable type-strain genomes for metagenomic binning, comparative biology and taxonomic classification.</title>
        <authorList>
            <person name="Goeker M."/>
        </authorList>
    </citation>
    <scope>NUCLEOTIDE SEQUENCE [LARGE SCALE GENOMIC DNA]</scope>
    <source>
        <strain evidence="10 11">DSM 27568</strain>
    </source>
</reference>
<evidence type="ECO:0000256" key="7">
    <source>
        <dbReference type="PROSITE-ProRule" id="PRU01373"/>
    </source>
</evidence>
<dbReference type="Gene3D" id="2.40.440.10">
    <property type="entry name" value="L,D-transpeptidase catalytic domain-like"/>
    <property type="match status" value="1"/>
</dbReference>
<dbReference type="PANTHER" id="PTHR36699:SF1">
    <property type="entry name" value="L,D-TRANSPEPTIDASE YAFK-RELATED"/>
    <property type="match status" value="1"/>
</dbReference>
<dbReference type="GO" id="GO:0008360">
    <property type="term" value="P:regulation of cell shape"/>
    <property type="evidence" value="ECO:0007669"/>
    <property type="project" value="UniProtKB-UniRule"/>
</dbReference>
<evidence type="ECO:0000256" key="1">
    <source>
        <dbReference type="ARBA" id="ARBA00004752"/>
    </source>
</evidence>
<dbReference type="InterPro" id="IPR038063">
    <property type="entry name" value="Transpep_catalytic_dom"/>
</dbReference>
<protein>
    <submittedName>
        <fullName evidence="10">Murein L,D-transpeptidase YafK</fullName>
    </submittedName>
</protein>
<dbReference type="PANTHER" id="PTHR36699">
    <property type="entry name" value="LD-TRANSPEPTIDASE"/>
    <property type="match status" value="1"/>
</dbReference>
<dbReference type="SUPFAM" id="SSF141523">
    <property type="entry name" value="L,D-transpeptidase catalytic domain-like"/>
    <property type="match status" value="1"/>
</dbReference>
<feature type="active site" description="Proton donor/acceptor" evidence="7">
    <location>
        <position position="135"/>
    </location>
</feature>
<feature type="active site" description="Nucleophile" evidence="7">
    <location>
        <position position="153"/>
    </location>
</feature>
<evidence type="ECO:0000256" key="4">
    <source>
        <dbReference type="ARBA" id="ARBA00022960"/>
    </source>
</evidence>
<evidence type="ECO:0000256" key="6">
    <source>
        <dbReference type="ARBA" id="ARBA00023316"/>
    </source>
</evidence>
<feature type="chain" id="PRO_5031070544" evidence="8">
    <location>
        <begin position="19"/>
        <end position="178"/>
    </location>
</feature>
<proteinExistence type="inferred from homology"/>
<organism evidence="10 11">
    <name type="scientific">Novosphingobium fluoreni</name>
    <dbReference type="NCBI Taxonomy" id="1391222"/>
    <lineage>
        <taxon>Bacteria</taxon>
        <taxon>Pseudomonadati</taxon>
        <taxon>Pseudomonadota</taxon>
        <taxon>Alphaproteobacteria</taxon>
        <taxon>Sphingomonadales</taxon>
        <taxon>Sphingomonadaceae</taxon>
        <taxon>Novosphingobium</taxon>
    </lineage>
</organism>
<evidence type="ECO:0000256" key="5">
    <source>
        <dbReference type="ARBA" id="ARBA00022984"/>
    </source>
</evidence>
<gene>
    <name evidence="10" type="ORF">GGR39_000730</name>
</gene>
<dbReference type="GO" id="GO:0016740">
    <property type="term" value="F:transferase activity"/>
    <property type="evidence" value="ECO:0007669"/>
    <property type="project" value="UniProtKB-KW"/>
</dbReference>
<dbReference type="CDD" id="cd16913">
    <property type="entry name" value="YkuD_like"/>
    <property type="match status" value="1"/>
</dbReference>
<dbReference type="AlphaFoldDB" id="A0A7W6C429"/>
<dbReference type="EMBL" id="JACIDY010000001">
    <property type="protein sequence ID" value="MBB3939101.1"/>
    <property type="molecule type" value="Genomic_DNA"/>
</dbReference>
<feature type="domain" description="L,D-TPase catalytic" evidence="9">
    <location>
        <begin position="44"/>
        <end position="177"/>
    </location>
</feature>
<keyword evidence="6 7" id="KW-0961">Cell wall biogenesis/degradation</keyword>
<keyword evidence="3" id="KW-0808">Transferase</keyword>
<keyword evidence="11" id="KW-1185">Reference proteome</keyword>
<keyword evidence="8" id="KW-0732">Signal</keyword>
<feature type="signal peptide" evidence="8">
    <location>
        <begin position="1"/>
        <end position="18"/>
    </location>
</feature>
<evidence type="ECO:0000256" key="8">
    <source>
        <dbReference type="SAM" id="SignalP"/>
    </source>
</evidence>
<sequence>MRRLVPLLVLLTAACTTAPPTPVETVTTAPLPALLPPRHEARADLVRVHKAARVLEVWSGETRLLSLGSVQLGRTPVGPKRFEGDGRTPEGRYRIDWRNPNSAYHLSLHVSYPDEAQSAYARAMGRSAGGLIMIHGQPNGLGWRMAGDWTDGCIAVSDAEMETLWALVPDGATVEILP</sequence>
<dbReference type="RefSeq" id="WP_246388205.1">
    <property type="nucleotide sequence ID" value="NZ_JACIDY010000001.1"/>
</dbReference>
<dbReference type="UniPathway" id="UPA00219"/>
<accession>A0A7W6C429</accession>
<keyword evidence="4 7" id="KW-0133">Cell shape</keyword>
<comment type="pathway">
    <text evidence="1 7">Cell wall biogenesis; peptidoglycan biosynthesis.</text>
</comment>
<dbReference type="Proteomes" id="UP000561459">
    <property type="component" value="Unassembled WGS sequence"/>
</dbReference>
<comment type="caution">
    <text evidence="10">The sequence shown here is derived from an EMBL/GenBank/DDBJ whole genome shotgun (WGS) entry which is preliminary data.</text>
</comment>
<dbReference type="InterPro" id="IPR005490">
    <property type="entry name" value="LD_TPept_cat_dom"/>
</dbReference>
<evidence type="ECO:0000313" key="10">
    <source>
        <dbReference type="EMBL" id="MBB3939101.1"/>
    </source>
</evidence>
<dbReference type="Pfam" id="PF03734">
    <property type="entry name" value="YkuD"/>
    <property type="match status" value="1"/>
</dbReference>
<evidence type="ECO:0000256" key="3">
    <source>
        <dbReference type="ARBA" id="ARBA00022679"/>
    </source>
</evidence>
<evidence type="ECO:0000259" key="9">
    <source>
        <dbReference type="PROSITE" id="PS52029"/>
    </source>
</evidence>
<evidence type="ECO:0000256" key="2">
    <source>
        <dbReference type="ARBA" id="ARBA00005992"/>
    </source>
</evidence>
<evidence type="ECO:0000313" key="11">
    <source>
        <dbReference type="Proteomes" id="UP000561459"/>
    </source>
</evidence>
<dbReference type="PROSITE" id="PS51257">
    <property type="entry name" value="PROKAR_LIPOPROTEIN"/>
    <property type="match status" value="1"/>
</dbReference>
<dbReference type="GO" id="GO:0071555">
    <property type="term" value="P:cell wall organization"/>
    <property type="evidence" value="ECO:0007669"/>
    <property type="project" value="UniProtKB-UniRule"/>
</dbReference>
<keyword evidence="5 7" id="KW-0573">Peptidoglycan synthesis</keyword>
<dbReference type="GO" id="GO:0009252">
    <property type="term" value="P:peptidoglycan biosynthetic process"/>
    <property type="evidence" value="ECO:0007669"/>
    <property type="project" value="UniProtKB-UniPathway"/>
</dbReference>